<name>A0A3B0WNF7_9ZZZZ</name>
<organism evidence="2">
    <name type="scientific">hydrothermal vent metagenome</name>
    <dbReference type="NCBI Taxonomy" id="652676"/>
    <lineage>
        <taxon>unclassified sequences</taxon>
        <taxon>metagenomes</taxon>
        <taxon>ecological metagenomes</taxon>
    </lineage>
</organism>
<dbReference type="InterPro" id="IPR050229">
    <property type="entry name" value="GlpE_sulfurtransferase"/>
</dbReference>
<dbReference type="SMART" id="SM00450">
    <property type="entry name" value="RHOD"/>
    <property type="match status" value="1"/>
</dbReference>
<protein>
    <recommendedName>
        <fullName evidence="1">Rhodanese domain-containing protein</fullName>
    </recommendedName>
</protein>
<dbReference type="InterPro" id="IPR036873">
    <property type="entry name" value="Rhodanese-like_dom_sf"/>
</dbReference>
<dbReference type="PANTHER" id="PTHR43031:SF1">
    <property type="entry name" value="PYRIDINE NUCLEOTIDE-DISULPHIDE OXIDOREDUCTASE"/>
    <property type="match status" value="1"/>
</dbReference>
<proteinExistence type="predicted"/>
<evidence type="ECO:0000313" key="2">
    <source>
        <dbReference type="EMBL" id="VAW45174.1"/>
    </source>
</evidence>
<evidence type="ECO:0000259" key="1">
    <source>
        <dbReference type="PROSITE" id="PS50206"/>
    </source>
</evidence>
<accession>A0A3B0WNF7</accession>
<dbReference type="Gene3D" id="3.40.250.10">
    <property type="entry name" value="Rhodanese-like domain"/>
    <property type="match status" value="1"/>
</dbReference>
<dbReference type="InterPro" id="IPR001763">
    <property type="entry name" value="Rhodanese-like_dom"/>
</dbReference>
<feature type="domain" description="Rhodanese" evidence="1">
    <location>
        <begin position="50"/>
        <end position="167"/>
    </location>
</feature>
<dbReference type="Pfam" id="PF00581">
    <property type="entry name" value="Rhodanese"/>
    <property type="match status" value="1"/>
</dbReference>
<dbReference type="PROSITE" id="PS50206">
    <property type="entry name" value="RHODANESE_3"/>
    <property type="match status" value="1"/>
</dbReference>
<dbReference type="AlphaFoldDB" id="A0A3B0WNF7"/>
<dbReference type="PANTHER" id="PTHR43031">
    <property type="entry name" value="FAD-DEPENDENT OXIDOREDUCTASE"/>
    <property type="match status" value="1"/>
</dbReference>
<gene>
    <name evidence="2" type="ORF">MNBD_GAMMA04-2220</name>
</gene>
<reference evidence="2" key="1">
    <citation type="submission" date="2018-06" db="EMBL/GenBank/DDBJ databases">
        <authorList>
            <person name="Zhirakovskaya E."/>
        </authorList>
    </citation>
    <scope>NUCLEOTIDE SEQUENCE</scope>
</reference>
<dbReference type="EMBL" id="UOFB01000074">
    <property type="protein sequence ID" value="VAW45174.1"/>
    <property type="molecule type" value="Genomic_DNA"/>
</dbReference>
<dbReference type="SUPFAM" id="SSF52821">
    <property type="entry name" value="Rhodanese/Cell cycle control phosphatase"/>
    <property type="match status" value="1"/>
</dbReference>
<sequence length="194" mass="21869">MIKRIVSVTLATGLFFASSTMAAPVPENPKHQTPQGLYVTAKEAAEMMRKDPNVILVDVRTPEEWQFVGHTGVAQIMIPSLKFDYSTLDTKKPRYKPVPNSNFISELEDKAADLDADEDSTYILMCRSGSSRSQPAAKMMDQYGYENVYIMVDGFEGKKTKTGDKKGFRLENGWKNSGEPWTYDITEKNAYFVK</sequence>